<keyword evidence="1" id="KW-0004">4Fe-4S</keyword>
<keyword evidence="5" id="KW-0408">Iron</keyword>
<dbReference type="AlphaFoldDB" id="A0A0D6N2R4"/>
<evidence type="ECO:0000256" key="1">
    <source>
        <dbReference type="ARBA" id="ARBA00022485"/>
    </source>
</evidence>
<keyword evidence="2" id="KW-0479">Metal-binding</keyword>
<dbReference type="Gene3D" id="3.40.470.10">
    <property type="entry name" value="Uracil-DNA glycosylase-like domain"/>
    <property type="match status" value="1"/>
</dbReference>
<dbReference type="RefSeq" id="WP_048838363.1">
    <property type="nucleotide sequence ID" value="NZ_BAMV01000011.1"/>
</dbReference>
<dbReference type="EMBL" id="BAMV01000011">
    <property type="protein sequence ID" value="GAN60282.1"/>
    <property type="molecule type" value="Genomic_DNA"/>
</dbReference>
<keyword evidence="3" id="KW-0227">DNA damage</keyword>
<accession>A0A0D6N2R4</accession>
<comment type="caution">
    <text evidence="10">The sequence shown here is derived from an EMBL/GenBank/DDBJ whole genome shotgun (WGS) entry which is preliminary data.</text>
</comment>
<name>A0A0D6N2R4_9PROT</name>
<dbReference type="InterPro" id="IPR051536">
    <property type="entry name" value="UDG_Type-4/5"/>
</dbReference>
<keyword evidence="4" id="KW-0378">Hydrolase</keyword>
<evidence type="ECO:0000256" key="4">
    <source>
        <dbReference type="ARBA" id="ARBA00022801"/>
    </source>
</evidence>
<dbReference type="InterPro" id="IPR005122">
    <property type="entry name" value="Uracil-DNA_glycosylase-like"/>
</dbReference>
<dbReference type="STRING" id="1231339.Abci_011_012"/>
<dbReference type="GO" id="GO:0097506">
    <property type="term" value="F:deaminated base DNA N-glycosylase activity"/>
    <property type="evidence" value="ECO:0007669"/>
    <property type="project" value="UniProtKB-ARBA"/>
</dbReference>
<feature type="domain" description="Uracil-DNA glycosylase-like" evidence="9">
    <location>
        <begin position="129"/>
        <end position="280"/>
    </location>
</feature>
<dbReference type="PANTHER" id="PTHR33693">
    <property type="entry name" value="TYPE-5 URACIL-DNA GLYCOSYLASE"/>
    <property type="match status" value="1"/>
</dbReference>
<dbReference type="SUPFAM" id="SSF52141">
    <property type="entry name" value="Uracil-DNA glycosylase-like"/>
    <property type="match status" value="1"/>
</dbReference>
<evidence type="ECO:0000256" key="5">
    <source>
        <dbReference type="ARBA" id="ARBA00023004"/>
    </source>
</evidence>
<gene>
    <name evidence="10" type="ORF">Abci_011_012</name>
</gene>
<evidence type="ECO:0000256" key="2">
    <source>
        <dbReference type="ARBA" id="ARBA00022723"/>
    </source>
</evidence>
<feature type="compositionally biased region" description="Low complexity" evidence="8">
    <location>
        <begin position="50"/>
        <end position="59"/>
    </location>
</feature>
<dbReference type="GO" id="GO:0046872">
    <property type="term" value="F:metal ion binding"/>
    <property type="evidence" value="ECO:0007669"/>
    <property type="project" value="UniProtKB-KW"/>
</dbReference>
<dbReference type="InterPro" id="IPR036895">
    <property type="entry name" value="Uracil-DNA_glycosylase-like_sf"/>
</dbReference>
<feature type="region of interest" description="Disordered" evidence="8">
    <location>
        <begin position="37"/>
        <end position="88"/>
    </location>
</feature>
<dbReference type="GO" id="GO:0006281">
    <property type="term" value="P:DNA repair"/>
    <property type="evidence" value="ECO:0007669"/>
    <property type="project" value="UniProtKB-KW"/>
</dbReference>
<dbReference type="SMART" id="SM00987">
    <property type="entry name" value="UreE_C"/>
    <property type="match status" value="1"/>
</dbReference>
<evidence type="ECO:0000256" key="7">
    <source>
        <dbReference type="ARBA" id="ARBA00023204"/>
    </source>
</evidence>
<evidence type="ECO:0000256" key="6">
    <source>
        <dbReference type="ARBA" id="ARBA00023014"/>
    </source>
</evidence>
<keyword evidence="7" id="KW-0234">DNA repair</keyword>
<evidence type="ECO:0000256" key="8">
    <source>
        <dbReference type="SAM" id="MobiDB-lite"/>
    </source>
</evidence>
<dbReference type="Proteomes" id="UP000032671">
    <property type="component" value="Unassembled WGS sequence"/>
</dbReference>
<dbReference type="SMART" id="SM00986">
    <property type="entry name" value="UDG"/>
    <property type="match status" value="1"/>
</dbReference>
<reference evidence="10 11" key="1">
    <citation type="submission" date="2012-11" db="EMBL/GenBank/DDBJ databases">
        <title>Whole genome sequence of Acetobacter cibinongensis 4H-1.</title>
        <authorList>
            <person name="Azuma Y."/>
            <person name="Higashiura N."/>
            <person name="Hirakawa H."/>
            <person name="Matsushita K."/>
        </authorList>
    </citation>
    <scope>NUCLEOTIDE SEQUENCE [LARGE SCALE GENOMIC DNA]</scope>
    <source>
        <strain evidence="10 11">4H-1</strain>
    </source>
</reference>
<organism evidence="10 11">
    <name type="scientific">Acetobacter cibinongensis</name>
    <dbReference type="NCBI Taxonomy" id="146475"/>
    <lineage>
        <taxon>Bacteria</taxon>
        <taxon>Pseudomonadati</taxon>
        <taxon>Pseudomonadota</taxon>
        <taxon>Alphaproteobacteria</taxon>
        <taxon>Acetobacterales</taxon>
        <taxon>Acetobacteraceae</taxon>
        <taxon>Acetobacter</taxon>
    </lineage>
</organism>
<dbReference type="Pfam" id="PF03167">
    <property type="entry name" value="UDG"/>
    <property type="match status" value="1"/>
</dbReference>
<evidence type="ECO:0000313" key="10">
    <source>
        <dbReference type="EMBL" id="GAN60282.1"/>
    </source>
</evidence>
<protein>
    <submittedName>
        <fullName evidence="10">Bacteriophage-type DNA polymerase</fullName>
    </submittedName>
</protein>
<evidence type="ECO:0000259" key="9">
    <source>
        <dbReference type="SMART" id="SM00986"/>
    </source>
</evidence>
<evidence type="ECO:0000256" key="3">
    <source>
        <dbReference type="ARBA" id="ARBA00022763"/>
    </source>
</evidence>
<proteinExistence type="predicted"/>
<dbReference type="GO" id="GO:0051539">
    <property type="term" value="F:4 iron, 4 sulfur cluster binding"/>
    <property type="evidence" value="ECO:0007669"/>
    <property type="project" value="UniProtKB-KW"/>
</dbReference>
<keyword evidence="6" id="KW-0411">Iron-sulfur</keyword>
<evidence type="ECO:0000313" key="11">
    <source>
        <dbReference type="Proteomes" id="UP000032671"/>
    </source>
</evidence>
<dbReference type="CDD" id="cd10030">
    <property type="entry name" value="UDG-F4_TTUDGA_SPO1dp_like"/>
    <property type="match status" value="1"/>
</dbReference>
<sequence>MMDGALALLQLYSDWGVDCAVGDQALDQRLAYLTPLPGARPAQQTPPAPARAAGASATSYMPPGAPAAAPAAPPRAAKTPSTAAPPLPAASVEQAHAVASAATSLEALRKAMEAFEACSLHTTAMHTLFPQGPHGAPLMIIGEAPDADEDRSGHVFSGLGGELLNQMLSPIGLKRENLLLATAIPWRPPGGRPPAETELRICRPFLERAISLLAPQRLLLCGRLPGRLLTDSHTQMARHVWHPIPITGLAAPVPALAIRHPMQLQTSPTARKDIWHPLLLVAQTLQQNG</sequence>
<dbReference type="PANTHER" id="PTHR33693:SF1">
    <property type="entry name" value="TYPE-4 URACIL-DNA GLYCOSYLASE"/>
    <property type="match status" value="1"/>
</dbReference>
<feature type="compositionally biased region" description="Low complexity" evidence="8">
    <location>
        <begin position="66"/>
        <end position="82"/>
    </location>
</feature>